<evidence type="ECO:0000313" key="2">
    <source>
        <dbReference type="Proteomes" id="UP000004260"/>
    </source>
</evidence>
<protein>
    <submittedName>
        <fullName evidence="1">Uncharacterized protein</fullName>
    </submittedName>
</protein>
<comment type="caution">
    <text evidence="1">The sequence shown here is derived from an EMBL/GenBank/DDBJ whole genome shotgun (WGS) entry which is preliminary data.</text>
</comment>
<dbReference type="PATRIC" id="fig|992027.3.peg.958"/>
<sequence length="83" mass="9520">MNFLYSSSVLVSIFSKIGSNRSNSPPNPKKPFNSSSFTPNSFGFKAHFLLHLTLNHCAQFLILRNKFCKESIDVYRKQNDFQS</sequence>
<dbReference type="EMBL" id="AKNV01000004">
    <property type="protein sequence ID" value="EJB33914.1"/>
    <property type="molecule type" value="Genomic_DNA"/>
</dbReference>
<gene>
    <name evidence="1" type="ORF">HPNQ4053_0978</name>
</gene>
<evidence type="ECO:0000313" key="1">
    <source>
        <dbReference type="EMBL" id="EJB33914.1"/>
    </source>
</evidence>
<accession>I9QLD0</accession>
<proteinExistence type="predicted"/>
<name>I9QLD0_HELPX</name>
<reference evidence="1 2" key="1">
    <citation type="journal article" date="2013" name="Pathog. Dis.">
        <title>Genome sequences of 65 Helicobacter pylori strains isolated from asymptomatic individuals and patients with gastric cancer, peptic ulcer disease, or gastritis.</title>
        <authorList>
            <person name="Blanchard T.G."/>
            <person name="Czinn S.J."/>
            <person name="Correa P."/>
            <person name="Nakazawa T."/>
            <person name="Keelan M."/>
            <person name="Morningstar L."/>
            <person name="Santana-Cruz I."/>
            <person name="Maroo A."/>
            <person name="McCracken C."/>
            <person name="Shefchek K."/>
            <person name="Daugherty S."/>
            <person name="Song Y."/>
            <person name="Fraser C.M."/>
            <person name="Fricke W.F."/>
        </authorList>
    </citation>
    <scope>NUCLEOTIDE SEQUENCE [LARGE SCALE GENOMIC DNA]</scope>
    <source>
        <strain evidence="1 2">NQ4053</strain>
    </source>
</reference>
<organism evidence="1 2">
    <name type="scientific">Helicobacter pylori NQ4053</name>
    <dbReference type="NCBI Taxonomy" id="992027"/>
    <lineage>
        <taxon>Bacteria</taxon>
        <taxon>Pseudomonadati</taxon>
        <taxon>Campylobacterota</taxon>
        <taxon>Epsilonproteobacteria</taxon>
        <taxon>Campylobacterales</taxon>
        <taxon>Helicobacteraceae</taxon>
        <taxon>Helicobacter</taxon>
    </lineage>
</organism>
<dbReference type="Proteomes" id="UP000004260">
    <property type="component" value="Unassembled WGS sequence"/>
</dbReference>
<dbReference type="AlphaFoldDB" id="I9QLD0"/>